<feature type="transmembrane region" description="Helical" evidence="1">
    <location>
        <begin position="328"/>
        <end position="348"/>
    </location>
</feature>
<name>A0A7T3ZWQ5_9MICO</name>
<evidence type="ECO:0000256" key="1">
    <source>
        <dbReference type="SAM" id="Phobius"/>
    </source>
</evidence>
<evidence type="ECO:0000313" key="3">
    <source>
        <dbReference type="Proteomes" id="UP000595374"/>
    </source>
</evidence>
<feature type="transmembrane region" description="Helical" evidence="1">
    <location>
        <begin position="81"/>
        <end position="98"/>
    </location>
</feature>
<feature type="transmembrane region" description="Helical" evidence="1">
    <location>
        <begin position="368"/>
        <end position="386"/>
    </location>
</feature>
<dbReference type="RefSeq" id="WP_198498248.1">
    <property type="nucleotide sequence ID" value="NZ_CP065989.1"/>
</dbReference>
<keyword evidence="1" id="KW-0812">Transmembrane</keyword>
<feature type="transmembrane region" description="Helical" evidence="1">
    <location>
        <begin position="118"/>
        <end position="142"/>
    </location>
</feature>
<dbReference type="AlphaFoldDB" id="A0A7T3ZWQ5"/>
<organism evidence="2 3">
    <name type="scientific">Brevibacterium casei</name>
    <dbReference type="NCBI Taxonomy" id="33889"/>
    <lineage>
        <taxon>Bacteria</taxon>
        <taxon>Bacillati</taxon>
        <taxon>Actinomycetota</taxon>
        <taxon>Actinomycetes</taxon>
        <taxon>Micrococcales</taxon>
        <taxon>Brevibacteriaceae</taxon>
        <taxon>Brevibacterium</taxon>
    </lineage>
</organism>
<dbReference type="Proteomes" id="UP000595374">
    <property type="component" value="Chromosome"/>
</dbReference>
<proteinExistence type="predicted"/>
<gene>
    <name evidence="2" type="ORF">I6H47_09005</name>
</gene>
<accession>A0A7T3ZWQ5</accession>
<feature type="transmembrane region" description="Helical" evidence="1">
    <location>
        <begin position="21"/>
        <end position="44"/>
    </location>
</feature>
<keyword evidence="1" id="KW-0472">Membrane</keyword>
<dbReference type="Pfam" id="PF19877">
    <property type="entry name" value="DUF6350"/>
    <property type="match status" value="1"/>
</dbReference>
<feature type="transmembrane region" description="Helical" evidence="1">
    <location>
        <begin position="154"/>
        <end position="172"/>
    </location>
</feature>
<keyword evidence="1" id="KW-1133">Transmembrane helix</keyword>
<evidence type="ECO:0000313" key="2">
    <source>
        <dbReference type="EMBL" id="QQB13014.1"/>
    </source>
</evidence>
<feature type="transmembrane region" description="Helical" evidence="1">
    <location>
        <begin position="56"/>
        <end position="74"/>
    </location>
</feature>
<dbReference type="EMBL" id="CP065989">
    <property type="protein sequence ID" value="QQB13014.1"/>
    <property type="molecule type" value="Genomic_DNA"/>
</dbReference>
<feature type="transmembrane region" description="Helical" evidence="1">
    <location>
        <begin position="199"/>
        <end position="217"/>
    </location>
</feature>
<reference evidence="2 3" key="1">
    <citation type="submission" date="2020-12" db="EMBL/GenBank/DDBJ databases">
        <title>FDA dAtabase for Regulatory Grade micrObial Sequences (FDA-ARGOS): Supporting development and validation of Infectious Disease Dx tests.</title>
        <authorList>
            <person name="Sproer C."/>
            <person name="Gronow S."/>
            <person name="Severitt S."/>
            <person name="Schroder I."/>
            <person name="Tallon L."/>
            <person name="Sadzewicz L."/>
            <person name="Zhao X."/>
            <person name="Boylan J."/>
            <person name="Ott S."/>
            <person name="Bowen H."/>
            <person name="Vavikolanu K."/>
            <person name="Mehta A."/>
            <person name="Aluvathingal J."/>
            <person name="Nadendla S."/>
            <person name="Lowell S."/>
            <person name="Myers T."/>
            <person name="Yan Y."/>
            <person name="Sichtig H."/>
        </authorList>
    </citation>
    <scope>NUCLEOTIDE SEQUENCE [LARGE SCALE GENOMIC DNA]</scope>
    <source>
        <strain evidence="2 3">FDAARGOS_990</strain>
    </source>
</reference>
<sequence length="406" mass="41895">MHTSPHQSTTRHPVLLGLVEAFRLDLIVIPSAFVVATVFWIVGLGAQLDYSIIPEWAFALWAVVHGLSVSTIGFDFSLAPGLVTLGVWLLLAAGASRLVSTLSDADPIRSDDGEETPWWAMCAMALAGFALAYAGPLVALSLIVGEATMTPLGFLRLLVLLVTAFAAGYVRARGVVDIPWFADLDPALWQTAVALARRVLWGAASLAVVVIGAALVLRWSDLAEAMGSYSSPLSAGIGLTVLQLLFAPGALFGALSWIAGTGVSIGAGGVSSVFSTVSGPVPPVPVLELLVGDYPVWTRAAPALLVLLGVGSVVIGRTHARAVHAASWTGLAIAGGILFVTAETIALFSRGAIGPLGLAAFGPSPLTSALAVCGWIGVGLSLGLVLTKLSHMQFDDAVEAADHEEL</sequence>
<protein>
    <submittedName>
        <fullName evidence="2">Uncharacterized protein</fullName>
    </submittedName>
</protein>
<dbReference type="InterPro" id="IPR045931">
    <property type="entry name" value="DUF6350"/>
</dbReference>
<feature type="transmembrane region" description="Helical" evidence="1">
    <location>
        <begin position="296"/>
        <end position="316"/>
    </location>
</feature>
<feature type="transmembrane region" description="Helical" evidence="1">
    <location>
        <begin position="237"/>
        <end position="259"/>
    </location>
</feature>